<keyword evidence="2" id="KW-0808">Transferase</keyword>
<evidence type="ECO:0000313" key="8">
    <source>
        <dbReference type="Proteomes" id="UP001519325"/>
    </source>
</evidence>
<evidence type="ECO:0000256" key="2">
    <source>
        <dbReference type="ARBA" id="ARBA00022679"/>
    </source>
</evidence>
<dbReference type="RefSeq" id="WP_209893270.1">
    <property type="nucleotide sequence ID" value="NZ_JAGGMR010000001.1"/>
</dbReference>
<dbReference type="EMBL" id="JAGGMR010000001">
    <property type="protein sequence ID" value="MBP2191530.1"/>
    <property type="molecule type" value="Genomic_DNA"/>
</dbReference>
<comment type="subcellular location">
    <subcellularLocation>
        <location evidence="1">Membrane</location>
        <topology evidence="1">Multi-pass membrane protein</topology>
    </subcellularLocation>
</comment>
<keyword evidence="3 6" id="KW-0812">Transmembrane</keyword>
<gene>
    <name evidence="7" type="ORF">BJ987_004431</name>
</gene>
<feature type="transmembrane region" description="Helical" evidence="6">
    <location>
        <begin position="265"/>
        <end position="291"/>
    </location>
</feature>
<evidence type="ECO:0000256" key="6">
    <source>
        <dbReference type="SAM" id="Phobius"/>
    </source>
</evidence>
<dbReference type="PANTHER" id="PTHR13929">
    <property type="entry name" value="1,4-DIHYDROXY-2-NAPHTHOATE OCTAPRENYLTRANSFERASE"/>
    <property type="match status" value="1"/>
</dbReference>
<sequence>MSTPAPARRGFHGHALNLGSFTDFLALPLNERIWLARRSGDGSAAMSTLTRARVFVAFSRPRTCVPMIFAFQLGLAFAGIEQDWRSALGSIAFFLVGMIANLFNIYSDIGEDSSNMPMRVYQLVGYGRARLLRHTTVLCGLVMLAAAASTPLFFAAMLLALVGAHQYSLRPLRLKERPVLGILLFATVVAYPFVSIVALAPDFRTRISDPRLLVAGAYLLLWFCAKGLVKNVPDFSGDADVRLATSATVWGSRRRAARTAAVASVVVYAGIAVPVLVGAFPVRVLLALLWLPVILWQGVRLVRAETMIEGNNVLRTDMLVSTGFLASLVLLIDPSAATVAVVAAGAVLIAVSDLLRLDSRTKEDSVR</sequence>
<evidence type="ECO:0000256" key="4">
    <source>
        <dbReference type="ARBA" id="ARBA00022989"/>
    </source>
</evidence>
<feature type="transmembrane region" description="Helical" evidence="6">
    <location>
        <begin position="63"/>
        <end position="80"/>
    </location>
</feature>
<protein>
    <submittedName>
        <fullName evidence="7">1,4-dihydroxy-2-naphthoate octaprenyltransferase</fullName>
    </submittedName>
</protein>
<accession>A0ABS4QIP5</accession>
<dbReference type="Pfam" id="PF01040">
    <property type="entry name" value="UbiA"/>
    <property type="match status" value="1"/>
</dbReference>
<name>A0ABS4QIP5_9NOCA</name>
<dbReference type="PANTHER" id="PTHR13929:SF0">
    <property type="entry name" value="UBIA PRENYLTRANSFERASE DOMAIN-CONTAINING PROTEIN 1"/>
    <property type="match status" value="1"/>
</dbReference>
<evidence type="ECO:0000256" key="5">
    <source>
        <dbReference type="ARBA" id="ARBA00023136"/>
    </source>
</evidence>
<evidence type="ECO:0000313" key="7">
    <source>
        <dbReference type="EMBL" id="MBP2191530.1"/>
    </source>
</evidence>
<comment type="caution">
    <text evidence="7">The sequence shown here is derived from an EMBL/GenBank/DDBJ whole genome shotgun (WGS) entry which is preliminary data.</text>
</comment>
<feature type="transmembrane region" description="Helical" evidence="6">
    <location>
        <begin position="137"/>
        <end position="159"/>
    </location>
</feature>
<evidence type="ECO:0000256" key="3">
    <source>
        <dbReference type="ARBA" id="ARBA00022692"/>
    </source>
</evidence>
<reference evidence="7 8" key="1">
    <citation type="submission" date="2021-03" db="EMBL/GenBank/DDBJ databases">
        <title>Sequencing the genomes of 1000 actinobacteria strains.</title>
        <authorList>
            <person name="Klenk H.-P."/>
        </authorList>
    </citation>
    <scope>NUCLEOTIDE SEQUENCE [LARGE SCALE GENOMIC DNA]</scope>
    <source>
        <strain evidence="7 8">DSM 45516</strain>
    </source>
</reference>
<keyword evidence="8" id="KW-1185">Reference proteome</keyword>
<evidence type="ECO:0000256" key="1">
    <source>
        <dbReference type="ARBA" id="ARBA00004141"/>
    </source>
</evidence>
<dbReference type="InterPro" id="IPR000537">
    <property type="entry name" value="UbiA_prenyltransferase"/>
</dbReference>
<feature type="transmembrane region" description="Helical" evidence="6">
    <location>
        <begin position="338"/>
        <end position="357"/>
    </location>
</feature>
<feature type="transmembrane region" description="Helical" evidence="6">
    <location>
        <begin position="179"/>
        <end position="200"/>
    </location>
</feature>
<keyword evidence="5 6" id="KW-0472">Membrane</keyword>
<keyword evidence="4 6" id="KW-1133">Transmembrane helix</keyword>
<feature type="transmembrane region" description="Helical" evidence="6">
    <location>
        <begin position="86"/>
        <end position="106"/>
    </location>
</feature>
<dbReference type="InterPro" id="IPR026046">
    <property type="entry name" value="UBIAD1"/>
</dbReference>
<proteinExistence type="predicted"/>
<organism evidence="7 8">
    <name type="scientific">Nocardia goodfellowii</name>
    <dbReference type="NCBI Taxonomy" id="882446"/>
    <lineage>
        <taxon>Bacteria</taxon>
        <taxon>Bacillati</taxon>
        <taxon>Actinomycetota</taxon>
        <taxon>Actinomycetes</taxon>
        <taxon>Mycobacteriales</taxon>
        <taxon>Nocardiaceae</taxon>
        <taxon>Nocardia</taxon>
    </lineage>
</organism>
<dbReference type="Proteomes" id="UP001519325">
    <property type="component" value="Unassembled WGS sequence"/>
</dbReference>